<feature type="chain" id="PRO_5022692221" evidence="1">
    <location>
        <begin position="28"/>
        <end position="398"/>
    </location>
</feature>
<evidence type="ECO:0000256" key="1">
    <source>
        <dbReference type="SAM" id="SignalP"/>
    </source>
</evidence>
<keyword evidence="1" id="KW-0732">Signal</keyword>
<organism evidence="2 3">
    <name type="scientific">Luteimonas wenzhouensis</name>
    <dbReference type="NCBI Taxonomy" id="2599615"/>
    <lineage>
        <taxon>Bacteria</taxon>
        <taxon>Pseudomonadati</taxon>
        <taxon>Pseudomonadota</taxon>
        <taxon>Gammaproteobacteria</taxon>
        <taxon>Lysobacterales</taxon>
        <taxon>Lysobacteraceae</taxon>
        <taxon>Luteimonas</taxon>
    </lineage>
</organism>
<protein>
    <submittedName>
        <fullName evidence="2">Uncharacterized protein</fullName>
    </submittedName>
</protein>
<keyword evidence="3" id="KW-1185">Reference proteome</keyword>
<dbReference type="EMBL" id="VOHE01000003">
    <property type="protein sequence ID" value="TWT19627.1"/>
    <property type="molecule type" value="Genomic_DNA"/>
</dbReference>
<name>A0A5C5U109_9GAMM</name>
<feature type="signal peptide" evidence="1">
    <location>
        <begin position="1"/>
        <end position="27"/>
    </location>
</feature>
<dbReference type="RefSeq" id="WP_146312204.1">
    <property type="nucleotide sequence ID" value="NZ_VOHE01000003.1"/>
</dbReference>
<evidence type="ECO:0000313" key="3">
    <source>
        <dbReference type="Proteomes" id="UP000315949"/>
    </source>
</evidence>
<gene>
    <name evidence="2" type="ORF">FQY79_07205</name>
</gene>
<sequence>MHVSPLRAASTLALALSAATLAASAQAAPAELYIDAATHAMPGMPGMGAMGRLAGAMGGQRPSYGMTRHPGMPGRYLDVALYNRAAPGQPATQAVPKGLQLGNSIELLARERGRDEAAGSHDGSGGLGLADGASYRVRYFWGCGEQARSGQPVEYSMTVRNGKPVQGGRAMAPRQVPAQGPDIGPQHVLWPNPGARRGVSDTASLVGTHRLEGSGLPASLQFALDRGDDFLPRIELDSTGSPGEGMALEWNPVDGARGYFIHAMASQGDTIVMWSSSEDGYAGPELMDYLPEALLAQWTGKRTVLGADARSCRIPAEVFAGVEATPVVQMIAYGGQRSIAEPRPADAGRDWSPAWTVRVRSKSTAMLMPGLAAGATRDAARPAAKETARGLLRGLLGN</sequence>
<evidence type="ECO:0000313" key="2">
    <source>
        <dbReference type="EMBL" id="TWT19627.1"/>
    </source>
</evidence>
<dbReference type="Proteomes" id="UP000315949">
    <property type="component" value="Unassembled WGS sequence"/>
</dbReference>
<dbReference type="OrthoDB" id="5971789at2"/>
<reference evidence="2 3" key="1">
    <citation type="submission" date="2019-07" db="EMBL/GenBank/DDBJ databases">
        <title>Luteimonas sp. YD-1 nov., isolated from acidic soil.</title>
        <authorList>
            <person name="Zhou J."/>
        </authorList>
    </citation>
    <scope>NUCLEOTIDE SEQUENCE [LARGE SCALE GENOMIC DNA]</scope>
    <source>
        <strain evidence="2 3">YD-1</strain>
    </source>
</reference>
<comment type="caution">
    <text evidence="2">The sequence shown here is derived from an EMBL/GenBank/DDBJ whole genome shotgun (WGS) entry which is preliminary data.</text>
</comment>
<dbReference type="AlphaFoldDB" id="A0A5C5U109"/>
<accession>A0A5C5U109</accession>
<proteinExistence type="predicted"/>